<keyword evidence="2 5" id="KW-0812">Transmembrane</keyword>
<evidence type="ECO:0000256" key="4">
    <source>
        <dbReference type="ARBA" id="ARBA00023136"/>
    </source>
</evidence>
<feature type="transmembrane region" description="Helical" evidence="5">
    <location>
        <begin position="70"/>
        <end position="91"/>
    </location>
</feature>
<feature type="transmembrane region" description="Helical" evidence="5">
    <location>
        <begin position="6"/>
        <end position="24"/>
    </location>
</feature>
<evidence type="ECO:0000256" key="2">
    <source>
        <dbReference type="ARBA" id="ARBA00022692"/>
    </source>
</evidence>
<gene>
    <name evidence="6" type="ORF">UFOPK2373_00349</name>
</gene>
<evidence type="ECO:0000313" key="6">
    <source>
        <dbReference type="EMBL" id="CAB4682522.1"/>
    </source>
</evidence>
<evidence type="ECO:0000256" key="5">
    <source>
        <dbReference type="SAM" id="Phobius"/>
    </source>
</evidence>
<proteinExistence type="predicted"/>
<evidence type="ECO:0000256" key="1">
    <source>
        <dbReference type="ARBA" id="ARBA00004141"/>
    </source>
</evidence>
<comment type="subcellular location">
    <subcellularLocation>
        <location evidence="1">Membrane</location>
        <topology evidence="1">Multi-pass membrane protein</topology>
    </subcellularLocation>
</comment>
<organism evidence="6">
    <name type="scientific">freshwater metagenome</name>
    <dbReference type="NCBI Taxonomy" id="449393"/>
    <lineage>
        <taxon>unclassified sequences</taxon>
        <taxon>metagenomes</taxon>
        <taxon>ecological metagenomes</taxon>
    </lineage>
</organism>
<dbReference type="Pfam" id="PF13564">
    <property type="entry name" value="DoxX_2"/>
    <property type="match status" value="1"/>
</dbReference>
<reference evidence="6" key="1">
    <citation type="submission" date="2020-05" db="EMBL/GenBank/DDBJ databases">
        <authorList>
            <person name="Chiriac C."/>
            <person name="Salcher M."/>
            <person name="Ghai R."/>
            <person name="Kavagutti S V."/>
        </authorList>
    </citation>
    <scope>NUCLEOTIDE SEQUENCE</scope>
</reference>
<dbReference type="InterPro" id="IPR032808">
    <property type="entry name" value="DoxX"/>
</dbReference>
<feature type="transmembrane region" description="Helical" evidence="5">
    <location>
        <begin position="98"/>
        <end position="118"/>
    </location>
</feature>
<keyword evidence="3 5" id="KW-1133">Transmembrane helix</keyword>
<dbReference type="GO" id="GO:0016020">
    <property type="term" value="C:membrane"/>
    <property type="evidence" value="ECO:0007669"/>
    <property type="project" value="UniProtKB-SubCell"/>
</dbReference>
<accession>A0A6J6N8I8</accession>
<evidence type="ECO:0000256" key="3">
    <source>
        <dbReference type="ARBA" id="ARBA00022989"/>
    </source>
</evidence>
<feature type="transmembrane region" description="Helical" evidence="5">
    <location>
        <begin position="44"/>
        <end position="64"/>
    </location>
</feature>
<keyword evidence="4 5" id="KW-0472">Membrane</keyword>
<name>A0A6J6N8I8_9ZZZZ</name>
<sequence>MNIALWIAASALALFMLAAGFMKVSRPIQEIRKMPWAAKMPANYIRLIGSAEILGALGLVLPLATGMAVILTPVAALCLAVLMAGATITHIRIKDPKSAALTTTVLMALALFVAFGRFSGLN</sequence>
<dbReference type="EMBL" id="CAEZXL010000039">
    <property type="protein sequence ID" value="CAB4682522.1"/>
    <property type="molecule type" value="Genomic_DNA"/>
</dbReference>
<protein>
    <submittedName>
        <fullName evidence="6">Unannotated protein</fullName>
    </submittedName>
</protein>
<dbReference type="AlphaFoldDB" id="A0A6J6N8I8"/>